<evidence type="ECO:0000256" key="1">
    <source>
        <dbReference type="ARBA" id="ARBA00023125"/>
    </source>
</evidence>
<dbReference type="GO" id="GO:0005829">
    <property type="term" value="C:cytosol"/>
    <property type="evidence" value="ECO:0007669"/>
    <property type="project" value="TreeGrafter"/>
</dbReference>
<sequence length="148" mass="15630">MRLLASTDYALRILMLLAEAAPEDTITVQTLAQTLGGLSRDHLHKIVQALAALGIVRTARGAGGGVRLAKPASEVRIGALVRALENGQAIVECFRADRGCCTLEPGCRLRPMLRQASESFHATLDAYTLADCLGRPGVGATRPPLGSQ</sequence>
<organism evidence="2 3">
    <name type="scientific">Roseiarcus fermentans</name>
    <dbReference type="NCBI Taxonomy" id="1473586"/>
    <lineage>
        <taxon>Bacteria</taxon>
        <taxon>Pseudomonadati</taxon>
        <taxon>Pseudomonadota</taxon>
        <taxon>Alphaproteobacteria</taxon>
        <taxon>Hyphomicrobiales</taxon>
        <taxon>Roseiarcaceae</taxon>
        <taxon>Roseiarcus</taxon>
    </lineage>
</organism>
<dbReference type="Pfam" id="PF02082">
    <property type="entry name" value="Rrf2"/>
    <property type="match status" value="1"/>
</dbReference>
<protein>
    <submittedName>
        <fullName evidence="2">BadM/Rrf2 family transcriptional regulator</fullName>
    </submittedName>
</protein>
<dbReference type="AlphaFoldDB" id="A0A366EQA6"/>
<dbReference type="InterPro" id="IPR000944">
    <property type="entry name" value="Tscrpt_reg_Rrf2"/>
</dbReference>
<dbReference type="SUPFAM" id="SSF46785">
    <property type="entry name" value="Winged helix' DNA-binding domain"/>
    <property type="match status" value="1"/>
</dbReference>
<reference evidence="2 3" key="1">
    <citation type="submission" date="2018-06" db="EMBL/GenBank/DDBJ databases">
        <title>Genomic Encyclopedia of Type Strains, Phase IV (KMG-IV): sequencing the most valuable type-strain genomes for metagenomic binning, comparative biology and taxonomic classification.</title>
        <authorList>
            <person name="Goeker M."/>
        </authorList>
    </citation>
    <scope>NUCLEOTIDE SEQUENCE [LARGE SCALE GENOMIC DNA]</scope>
    <source>
        <strain evidence="2 3">DSM 24875</strain>
    </source>
</reference>
<name>A0A366EQA6_9HYPH</name>
<dbReference type="EMBL" id="QNRK01000040">
    <property type="protein sequence ID" value="RBP04136.1"/>
    <property type="molecule type" value="Genomic_DNA"/>
</dbReference>
<dbReference type="NCBIfam" id="TIGR00738">
    <property type="entry name" value="rrf2_super"/>
    <property type="match status" value="1"/>
</dbReference>
<keyword evidence="3" id="KW-1185">Reference proteome</keyword>
<dbReference type="Gene3D" id="1.10.10.10">
    <property type="entry name" value="Winged helix-like DNA-binding domain superfamily/Winged helix DNA-binding domain"/>
    <property type="match status" value="1"/>
</dbReference>
<dbReference type="GO" id="GO:0003677">
    <property type="term" value="F:DNA binding"/>
    <property type="evidence" value="ECO:0007669"/>
    <property type="project" value="UniProtKB-KW"/>
</dbReference>
<dbReference type="PANTHER" id="PTHR33221:SF4">
    <property type="entry name" value="HTH-TYPE TRANSCRIPTIONAL REPRESSOR NSRR"/>
    <property type="match status" value="1"/>
</dbReference>
<dbReference type="InterPro" id="IPR030489">
    <property type="entry name" value="TR_Rrf2-type_CS"/>
</dbReference>
<gene>
    <name evidence="2" type="ORF">DFR50_1408</name>
</gene>
<accession>A0A366EQA6</accession>
<dbReference type="OrthoDB" id="9795923at2"/>
<keyword evidence="1" id="KW-0238">DNA-binding</keyword>
<evidence type="ECO:0000313" key="3">
    <source>
        <dbReference type="Proteomes" id="UP000253529"/>
    </source>
</evidence>
<dbReference type="PROSITE" id="PS51197">
    <property type="entry name" value="HTH_RRF2_2"/>
    <property type="match status" value="1"/>
</dbReference>
<dbReference type="PROSITE" id="PS01332">
    <property type="entry name" value="HTH_RRF2_1"/>
    <property type="match status" value="1"/>
</dbReference>
<dbReference type="RefSeq" id="WP_113892182.1">
    <property type="nucleotide sequence ID" value="NZ_QNRK01000040.1"/>
</dbReference>
<dbReference type="PANTHER" id="PTHR33221">
    <property type="entry name" value="WINGED HELIX-TURN-HELIX TRANSCRIPTIONAL REGULATOR, RRF2 FAMILY"/>
    <property type="match status" value="1"/>
</dbReference>
<evidence type="ECO:0000313" key="2">
    <source>
        <dbReference type="EMBL" id="RBP04136.1"/>
    </source>
</evidence>
<dbReference type="InterPro" id="IPR036390">
    <property type="entry name" value="WH_DNA-bd_sf"/>
</dbReference>
<dbReference type="Proteomes" id="UP000253529">
    <property type="component" value="Unassembled WGS sequence"/>
</dbReference>
<comment type="caution">
    <text evidence="2">The sequence shown here is derived from an EMBL/GenBank/DDBJ whole genome shotgun (WGS) entry which is preliminary data.</text>
</comment>
<dbReference type="InterPro" id="IPR036388">
    <property type="entry name" value="WH-like_DNA-bd_sf"/>
</dbReference>
<dbReference type="GO" id="GO:0003700">
    <property type="term" value="F:DNA-binding transcription factor activity"/>
    <property type="evidence" value="ECO:0007669"/>
    <property type="project" value="TreeGrafter"/>
</dbReference>
<proteinExistence type="predicted"/>